<gene>
    <name evidence="1" type="ORF">IscW_ISCW024429</name>
</gene>
<keyword evidence="3" id="KW-1185">Reference proteome</keyword>
<dbReference type="VEuPathDB" id="VectorBase:ISCW024429"/>
<proteinExistence type="predicted"/>
<dbReference type="VEuPathDB" id="VectorBase:ISCI024429"/>
<dbReference type="EnsemblMetazoa" id="ISCW024429-RA">
    <property type="protein sequence ID" value="ISCW024429-PA"/>
    <property type="gene ID" value="ISCW024429"/>
</dbReference>
<dbReference type="GO" id="GO:0004867">
    <property type="term" value="F:serine-type endopeptidase inhibitor activity"/>
    <property type="evidence" value="ECO:0007669"/>
    <property type="project" value="InterPro"/>
</dbReference>
<feature type="non-terminal residue" evidence="1">
    <location>
        <position position="1"/>
    </location>
</feature>
<reference evidence="1 3" key="1">
    <citation type="submission" date="2008-03" db="EMBL/GenBank/DDBJ databases">
        <title>Annotation of Ixodes scapularis.</title>
        <authorList>
            <consortium name="Ixodes scapularis Genome Project Consortium"/>
            <person name="Caler E."/>
            <person name="Hannick L.I."/>
            <person name="Bidwell S."/>
            <person name="Joardar V."/>
            <person name="Thiagarajan M."/>
            <person name="Amedeo P."/>
            <person name="Galinsky K.J."/>
            <person name="Schobel S."/>
            <person name="Inman J."/>
            <person name="Hostetler J."/>
            <person name="Miller J."/>
            <person name="Hammond M."/>
            <person name="Megy K."/>
            <person name="Lawson D."/>
            <person name="Kodira C."/>
            <person name="Sutton G."/>
            <person name="Meyer J."/>
            <person name="Hill C.A."/>
            <person name="Birren B."/>
            <person name="Nene V."/>
            <person name="Collins F."/>
            <person name="Alarcon-Chaidez F."/>
            <person name="Wikel S."/>
            <person name="Strausberg R."/>
        </authorList>
    </citation>
    <scope>NUCLEOTIDE SEQUENCE [LARGE SCALE GENOMIC DNA]</scope>
    <source>
        <strain evidence="3">Wikel</strain>
        <strain evidence="1">Wikel colony</strain>
    </source>
</reference>
<dbReference type="EMBL" id="ABJB011060283">
    <property type="status" value="NOT_ANNOTATED_CDS"/>
    <property type="molecule type" value="Genomic_DNA"/>
</dbReference>
<dbReference type="Proteomes" id="UP000001555">
    <property type="component" value="Unassembled WGS sequence"/>
</dbReference>
<dbReference type="AlphaFoldDB" id="B7PUP4"/>
<dbReference type="InterPro" id="IPR036880">
    <property type="entry name" value="Kunitz_BPTI_sf"/>
</dbReference>
<dbReference type="Gene3D" id="4.10.410.10">
    <property type="entry name" value="Pancreatic trypsin inhibitor Kunitz domain"/>
    <property type="match status" value="1"/>
</dbReference>
<dbReference type="EMBL" id="DS794472">
    <property type="protein sequence ID" value="EEC10316.1"/>
    <property type="molecule type" value="Genomic_DNA"/>
</dbReference>
<evidence type="ECO:0000313" key="1">
    <source>
        <dbReference type="EMBL" id="EEC10316.1"/>
    </source>
</evidence>
<reference evidence="2" key="2">
    <citation type="submission" date="2020-05" db="UniProtKB">
        <authorList>
            <consortium name="EnsemblMetazoa"/>
        </authorList>
    </citation>
    <scope>IDENTIFICATION</scope>
    <source>
        <strain evidence="2">wikel</strain>
    </source>
</reference>
<sequence>RTAIKHLAQFADFYISSTIFAEEECRRPLAFSSCSSGTARTIFSFFNATNQCESYVGCDKGTNRFDTHRQCVGECPYGKFSGYHNFNSRVLTQ</sequence>
<dbReference type="SUPFAM" id="SSF57362">
    <property type="entry name" value="BPTI-like"/>
    <property type="match status" value="1"/>
</dbReference>
<accession>B7PUP4</accession>
<evidence type="ECO:0000313" key="3">
    <source>
        <dbReference type="Proteomes" id="UP000001555"/>
    </source>
</evidence>
<dbReference type="PaxDb" id="6945-B7PUP4"/>
<dbReference type="HOGENOM" id="CLU_192623_0_0_1"/>
<feature type="non-terminal residue" evidence="1">
    <location>
        <position position="93"/>
    </location>
</feature>
<name>B7PUP4_IXOSC</name>
<organism>
    <name type="scientific">Ixodes scapularis</name>
    <name type="common">Black-legged tick</name>
    <name type="synonym">Deer tick</name>
    <dbReference type="NCBI Taxonomy" id="6945"/>
    <lineage>
        <taxon>Eukaryota</taxon>
        <taxon>Metazoa</taxon>
        <taxon>Ecdysozoa</taxon>
        <taxon>Arthropoda</taxon>
        <taxon>Chelicerata</taxon>
        <taxon>Arachnida</taxon>
        <taxon>Acari</taxon>
        <taxon>Parasitiformes</taxon>
        <taxon>Ixodida</taxon>
        <taxon>Ixodoidea</taxon>
        <taxon>Ixodidae</taxon>
        <taxon>Ixodinae</taxon>
        <taxon>Ixodes</taxon>
    </lineage>
</organism>
<evidence type="ECO:0000313" key="2">
    <source>
        <dbReference type="EnsemblMetazoa" id="ISCW024429-PA"/>
    </source>
</evidence>
<protein>
    <submittedName>
        <fullName evidence="1 2">Secreted protein, putative</fullName>
    </submittedName>
</protein>